<dbReference type="InterPro" id="IPR014895">
    <property type="entry name" value="Alginate_lyase_2"/>
</dbReference>
<sequence length="102" mass="11957">MQVFGGSPQATTLMIRVYDGSLYYYRSKVIFNHIYNKWFRLNVIHDVGNNNVKIYINGDLKFEGRGRGGTEHYFECGVYAQDEDSPCMESRWKNVNIYKKSN</sequence>
<evidence type="ECO:0000313" key="3">
    <source>
        <dbReference type="EMBL" id="OTG05833.1"/>
    </source>
</evidence>
<dbReference type="STRING" id="4232.A0A251T4U0"/>
<reference evidence="3" key="2">
    <citation type="submission" date="2017-02" db="EMBL/GenBank/DDBJ databases">
        <title>Sunflower complete genome.</title>
        <authorList>
            <person name="Langlade N."/>
            <person name="Munos S."/>
        </authorList>
    </citation>
    <scope>NUCLEOTIDE SEQUENCE [LARGE SCALE GENOMIC DNA]</scope>
    <source>
        <tissue evidence="3">Leaves</tissue>
    </source>
</reference>
<reference evidence="2 4" key="1">
    <citation type="journal article" date="2017" name="Nature">
        <title>The sunflower genome provides insights into oil metabolism, flowering and Asterid evolution.</title>
        <authorList>
            <person name="Badouin H."/>
            <person name="Gouzy J."/>
            <person name="Grassa C.J."/>
            <person name="Murat F."/>
            <person name="Staton S.E."/>
            <person name="Cottret L."/>
            <person name="Lelandais-Briere C."/>
            <person name="Owens G.L."/>
            <person name="Carrere S."/>
            <person name="Mayjonade B."/>
            <person name="Legrand L."/>
            <person name="Gill N."/>
            <person name="Kane N.C."/>
            <person name="Bowers J.E."/>
            <person name="Hubner S."/>
            <person name="Bellec A."/>
            <person name="Berard A."/>
            <person name="Berges H."/>
            <person name="Blanchet N."/>
            <person name="Boniface M.C."/>
            <person name="Brunel D."/>
            <person name="Catrice O."/>
            <person name="Chaidir N."/>
            <person name="Claudel C."/>
            <person name="Donnadieu C."/>
            <person name="Faraut T."/>
            <person name="Fievet G."/>
            <person name="Helmstetter N."/>
            <person name="King M."/>
            <person name="Knapp S.J."/>
            <person name="Lai Z."/>
            <person name="Le Paslier M.C."/>
            <person name="Lippi Y."/>
            <person name="Lorenzon L."/>
            <person name="Mandel J.R."/>
            <person name="Marage G."/>
            <person name="Marchand G."/>
            <person name="Marquand E."/>
            <person name="Bret-Mestries E."/>
            <person name="Morien E."/>
            <person name="Nambeesan S."/>
            <person name="Nguyen T."/>
            <person name="Pegot-Espagnet P."/>
            <person name="Pouilly N."/>
            <person name="Raftis F."/>
            <person name="Sallet E."/>
            <person name="Schiex T."/>
            <person name="Thomas J."/>
            <person name="Vandecasteele C."/>
            <person name="Vares D."/>
            <person name="Vear F."/>
            <person name="Vautrin S."/>
            <person name="Crespi M."/>
            <person name="Mangin B."/>
            <person name="Burke J.M."/>
            <person name="Salse J."/>
            <person name="Munos S."/>
            <person name="Vincourt P."/>
            <person name="Rieseberg L.H."/>
            <person name="Langlade N.B."/>
        </authorList>
    </citation>
    <scope>NUCLEOTIDE SEQUENCE [LARGE SCALE GENOMIC DNA]</scope>
    <source>
        <strain evidence="4">cv. SF193</strain>
        <tissue evidence="2">Leaves</tissue>
    </source>
</reference>
<dbReference type="Gramene" id="mRNA:HanXRQr2_Chr12g0556101">
    <property type="protein sequence ID" value="CDS:HanXRQr2_Chr12g0556101.1"/>
    <property type="gene ID" value="HanXRQr2_Chr12g0556101"/>
</dbReference>
<dbReference type="AlphaFoldDB" id="A0A251T4U0"/>
<dbReference type="GO" id="GO:0016829">
    <property type="term" value="F:lyase activity"/>
    <property type="evidence" value="ECO:0007669"/>
    <property type="project" value="UniProtKB-KW"/>
</dbReference>
<keyword evidence="3" id="KW-0430">Lectin</keyword>
<keyword evidence="4" id="KW-1185">Reference proteome</keyword>
<reference evidence="2" key="3">
    <citation type="submission" date="2020-06" db="EMBL/GenBank/DDBJ databases">
        <title>Helianthus annuus Genome sequencing and assembly Release 2.</title>
        <authorList>
            <person name="Gouzy J."/>
            <person name="Langlade N."/>
            <person name="Munos S."/>
        </authorList>
    </citation>
    <scope>NUCLEOTIDE SEQUENCE</scope>
    <source>
        <tissue evidence="2">Leaves</tissue>
    </source>
</reference>
<proteinExistence type="predicted"/>
<evidence type="ECO:0000313" key="2">
    <source>
        <dbReference type="EMBL" id="KAF5779163.1"/>
    </source>
</evidence>
<dbReference type="Pfam" id="PF08787">
    <property type="entry name" value="Alginate_lyase2"/>
    <property type="match status" value="1"/>
</dbReference>
<dbReference type="InterPro" id="IPR013320">
    <property type="entry name" value="ConA-like_dom_sf"/>
</dbReference>
<dbReference type="OMA" id="TEHYFEC"/>
<dbReference type="SUPFAM" id="SSF49899">
    <property type="entry name" value="Concanavalin A-like lectins/glucanases"/>
    <property type="match status" value="1"/>
</dbReference>
<dbReference type="EMBL" id="MNCJ02000327">
    <property type="protein sequence ID" value="KAF5779163.1"/>
    <property type="molecule type" value="Genomic_DNA"/>
</dbReference>
<name>A0A251T4U0_HELAN</name>
<dbReference type="PANTHER" id="PTHR33681:SF18">
    <property type="entry name" value="CONCANAVALIN A-LIKE LECTIN_GLUCANASE DOMAIN SUPERFAMILY, ALGINATE LYASE 2"/>
    <property type="match status" value="1"/>
</dbReference>
<dbReference type="InParanoid" id="A0A251T4U0"/>
<feature type="domain" description="Alginate lyase 2" evidence="1">
    <location>
        <begin position="1"/>
        <end position="98"/>
    </location>
</feature>
<evidence type="ECO:0000259" key="1">
    <source>
        <dbReference type="Pfam" id="PF08787"/>
    </source>
</evidence>
<dbReference type="GO" id="GO:0030246">
    <property type="term" value="F:carbohydrate binding"/>
    <property type="evidence" value="ECO:0007669"/>
    <property type="project" value="UniProtKB-KW"/>
</dbReference>
<evidence type="ECO:0000313" key="4">
    <source>
        <dbReference type="Proteomes" id="UP000215914"/>
    </source>
</evidence>
<dbReference type="EMBL" id="CM007901">
    <property type="protein sequence ID" value="OTG05833.1"/>
    <property type="molecule type" value="Genomic_DNA"/>
</dbReference>
<dbReference type="PANTHER" id="PTHR33681">
    <property type="entry name" value="BINDING PROTEIN, PUTATIVE, EXPRESSED-RELATED"/>
    <property type="match status" value="1"/>
</dbReference>
<accession>A0A251T4U0</accession>
<keyword evidence="2" id="KW-0456">Lyase</keyword>
<organism evidence="3 4">
    <name type="scientific">Helianthus annuus</name>
    <name type="common">Common sunflower</name>
    <dbReference type="NCBI Taxonomy" id="4232"/>
    <lineage>
        <taxon>Eukaryota</taxon>
        <taxon>Viridiplantae</taxon>
        <taxon>Streptophyta</taxon>
        <taxon>Embryophyta</taxon>
        <taxon>Tracheophyta</taxon>
        <taxon>Spermatophyta</taxon>
        <taxon>Magnoliopsida</taxon>
        <taxon>eudicotyledons</taxon>
        <taxon>Gunneridae</taxon>
        <taxon>Pentapetalae</taxon>
        <taxon>asterids</taxon>
        <taxon>campanulids</taxon>
        <taxon>Asterales</taxon>
        <taxon>Asteraceae</taxon>
        <taxon>Asteroideae</taxon>
        <taxon>Heliantheae alliance</taxon>
        <taxon>Heliantheae</taxon>
        <taxon>Helianthus</taxon>
    </lineage>
</organism>
<protein>
    <submittedName>
        <fullName evidence="2">Concanavalin A-like lectin/glucanase domain superfamily, alginate lyase 2</fullName>
    </submittedName>
    <submittedName>
        <fullName evidence="3">Putative concanavalin A-like lectin/glucanase domain-containing protein</fullName>
    </submittedName>
</protein>
<dbReference type="Proteomes" id="UP000215914">
    <property type="component" value="Chromosome 12"/>
</dbReference>
<gene>
    <name evidence="3" type="ORF">HannXRQ_Chr12g0378001</name>
    <name evidence="2" type="ORF">HanXRQr2_Chr12g0556101</name>
</gene>